<evidence type="ECO:0000256" key="2">
    <source>
        <dbReference type="ARBA" id="ARBA00006464"/>
    </source>
</evidence>
<evidence type="ECO:0000313" key="10">
    <source>
        <dbReference type="Proteomes" id="UP000662814"/>
    </source>
</evidence>
<feature type="transmembrane region" description="Helical" evidence="7">
    <location>
        <begin position="298"/>
        <end position="322"/>
    </location>
</feature>
<keyword evidence="4 7" id="KW-0812">Transmembrane</keyword>
<dbReference type="Pfam" id="PF02397">
    <property type="entry name" value="Bac_transf"/>
    <property type="match status" value="1"/>
</dbReference>
<keyword evidence="10" id="KW-1185">Reference proteome</keyword>
<comment type="subcellular location">
    <subcellularLocation>
        <location evidence="1">Membrane</location>
        <topology evidence="1">Multi-pass membrane protein</topology>
    </subcellularLocation>
</comment>
<evidence type="ECO:0000256" key="4">
    <source>
        <dbReference type="ARBA" id="ARBA00022692"/>
    </source>
</evidence>
<feature type="transmembrane region" description="Helical" evidence="7">
    <location>
        <begin position="99"/>
        <end position="116"/>
    </location>
</feature>
<keyword evidence="6 7" id="KW-0472">Membrane</keyword>
<dbReference type="PANTHER" id="PTHR30576">
    <property type="entry name" value="COLANIC BIOSYNTHESIS UDP-GLUCOSE LIPID CARRIER TRANSFERASE"/>
    <property type="match status" value="1"/>
</dbReference>
<sequence length="490" mass="55037">MGSDARSVREDTTRSAIHWTERYARRIRFTDIVVVVIVVFATQLLWLGTTTQLAGVGVEYWGVSIALAALWLIVLEMYGSRSSRVIGAGSDEYRVIFDASLRLFGITAIVSLLFQIDFSRGYLLIAFPVGTVLLLVTRWLWRQWLRGQRRNELFVSRAILIGSQRASNSVVEDLNRLSGTDLMLVGICITGDDDEVSEYNDVEHGGSLPVMRTARDYVELMEQVNADTLVIASNEHLSPADINDISWQLTPGRHHLIMAPSLTNIAGPRLSVRPVAGLPLIHVETPKMEVRETVLKRLFDVCGSLLILLILSPLFLLLSILVKLSSPGPVFYTQERIGRLGAPFQIRKFRTMRQDSDGMLAELLKAQGTDQSPLFKIRSDPRVTRVGSFLRKYSLDELPQLVNVLFGEMSLVGPRPQREGEVALYDEAAKRRLVVKPGMSGLWQVSGRSNLEWEDAIRLDLYYVENWSLTSDLAILFKTFREVISPTGAY</sequence>
<evidence type="ECO:0000256" key="7">
    <source>
        <dbReference type="SAM" id="Phobius"/>
    </source>
</evidence>
<dbReference type="Pfam" id="PF13727">
    <property type="entry name" value="CoA_binding_3"/>
    <property type="match status" value="1"/>
</dbReference>
<comment type="similarity">
    <text evidence="2">Belongs to the bacterial sugar transferase family.</text>
</comment>
<name>A0ABX6YFC8_9MICO</name>
<dbReference type="NCBIfam" id="TIGR03025">
    <property type="entry name" value="EPS_sugtrans"/>
    <property type="match status" value="1"/>
</dbReference>
<keyword evidence="3 9" id="KW-0808">Transferase</keyword>
<protein>
    <submittedName>
        <fullName evidence="9">Sugar transferase</fullName>
    </submittedName>
</protein>
<proteinExistence type="inferred from homology"/>
<dbReference type="Proteomes" id="UP000662814">
    <property type="component" value="Chromosome"/>
</dbReference>
<reference evidence="9 10" key="1">
    <citation type="submission" date="2020-12" db="EMBL/GenBank/DDBJ databases">
        <title>Microbacterium sp. HY060.</title>
        <authorList>
            <person name="Zhou J."/>
        </authorList>
    </citation>
    <scope>NUCLEOTIDE SEQUENCE [LARGE SCALE GENOMIC DNA]</scope>
    <source>
        <strain evidence="9 10">HY60</strain>
    </source>
</reference>
<evidence type="ECO:0000313" key="9">
    <source>
        <dbReference type="EMBL" id="QPZ37482.1"/>
    </source>
</evidence>
<feature type="transmembrane region" description="Helical" evidence="7">
    <location>
        <begin position="29"/>
        <end position="48"/>
    </location>
</feature>
<gene>
    <name evidence="9" type="ORF">HCR76_11620</name>
</gene>
<organism evidence="9 10">
    <name type="scientific">Paramicrobacterium chengjingii</name>
    <dbReference type="NCBI Taxonomy" id="2769067"/>
    <lineage>
        <taxon>Bacteria</taxon>
        <taxon>Bacillati</taxon>
        <taxon>Actinomycetota</taxon>
        <taxon>Actinomycetes</taxon>
        <taxon>Micrococcales</taxon>
        <taxon>Microbacteriaceae</taxon>
        <taxon>Paramicrobacterium</taxon>
    </lineage>
</organism>
<evidence type="ECO:0000259" key="8">
    <source>
        <dbReference type="Pfam" id="PF02397"/>
    </source>
</evidence>
<dbReference type="EMBL" id="CP061169">
    <property type="protein sequence ID" value="QPZ37482.1"/>
    <property type="molecule type" value="Genomic_DNA"/>
</dbReference>
<evidence type="ECO:0000256" key="5">
    <source>
        <dbReference type="ARBA" id="ARBA00022989"/>
    </source>
</evidence>
<feature type="domain" description="Bacterial sugar transferase" evidence="8">
    <location>
        <begin position="296"/>
        <end position="484"/>
    </location>
</feature>
<accession>A0ABX6YFC8</accession>
<dbReference type="RefSeq" id="WP_166990481.1">
    <property type="nucleotide sequence ID" value="NZ_CP061169.1"/>
</dbReference>
<feature type="transmembrane region" description="Helical" evidence="7">
    <location>
        <begin position="60"/>
        <end position="78"/>
    </location>
</feature>
<dbReference type="InterPro" id="IPR003362">
    <property type="entry name" value="Bact_transf"/>
</dbReference>
<evidence type="ECO:0000256" key="1">
    <source>
        <dbReference type="ARBA" id="ARBA00004141"/>
    </source>
</evidence>
<dbReference type="GO" id="GO:0016740">
    <property type="term" value="F:transferase activity"/>
    <property type="evidence" value="ECO:0007669"/>
    <property type="project" value="UniProtKB-KW"/>
</dbReference>
<dbReference type="InterPro" id="IPR017475">
    <property type="entry name" value="EPS_sugar_tfrase"/>
</dbReference>
<keyword evidence="5 7" id="KW-1133">Transmembrane helix</keyword>
<evidence type="ECO:0000256" key="6">
    <source>
        <dbReference type="ARBA" id="ARBA00023136"/>
    </source>
</evidence>
<feature type="transmembrane region" description="Helical" evidence="7">
    <location>
        <begin position="122"/>
        <end position="141"/>
    </location>
</feature>
<evidence type="ECO:0000256" key="3">
    <source>
        <dbReference type="ARBA" id="ARBA00022679"/>
    </source>
</evidence>
<dbReference type="PANTHER" id="PTHR30576:SF10">
    <property type="entry name" value="SLL5057 PROTEIN"/>
    <property type="match status" value="1"/>
</dbReference>